<proteinExistence type="predicted"/>
<dbReference type="RefSeq" id="WP_128394656.1">
    <property type="nucleotide sequence ID" value="NZ_SHKO01000003.1"/>
</dbReference>
<gene>
    <name evidence="1" type="ORF">EV681_3812</name>
</gene>
<accession>A0A4Q7VB01</accession>
<reference evidence="1 2" key="1">
    <citation type="submission" date="2019-02" db="EMBL/GenBank/DDBJ databases">
        <title>Genomic Encyclopedia of Type Strains, Phase IV (KMG-IV): sequencing the most valuable type-strain genomes for metagenomic binning, comparative biology and taxonomic classification.</title>
        <authorList>
            <person name="Goeker M."/>
        </authorList>
    </citation>
    <scope>NUCLEOTIDE SEQUENCE [LARGE SCALE GENOMIC DNA]</scope>
    <source>
        <strain evidence="1 2">DSM 23814</strain>
    </source>
</reference>
<evidence type="ECO:0000313" key="2">
    <source>
        <dbReference type="Proteomes" id="UP000293398"/>
    </source>
</evidence>
<keyword evidence="2" id="KW-1185">Reference proteome</keyword>
<dbReference type="AlphaFoldDB" id="A0A4Q7VB01"/>
<organism evidence="1 2">
    <name type="scientific">Advenella incenata</name>
    <dbReference type="NCBI Taxonomy" id="267800"/>
    <lineage>
        <taxon>Bacteria</taxon>
        <taxon>Pseudomonadati</taxon>
        <taxon>Pseudomonadota</taxon>
        <taxon>Betaproteobacteria</taxon>
        <taxon>Burkholderiales</taxon>
        <taxon>Alcaligenaceae</taxon>
    </lineage>
</organism>
<comment type="caution">
    <text evidence="1">The sequence shown here is derived from an EMBL/GenBank/DDBJ whole genome shotgun (WGS) entry which is preliminary data.</text>
</comment>
<evidence type="ECO:0000313" key="1">
    <source>
        <dbReference type="EMBL" id="RZT93044.1"/>
    </source>
</evidence>
<protein>
    <submittedName>
        <fullName evidence="1">Uncharacterized protein</fullName>
    </submittedName>
</protein>
<dbReference type="EMBL" id="SHKO01000003">
    <property type="protein sequence ID" value="RZT93044.1"/>
    <property type="molecule type" value="Genomic_DNA"/>
</dbReference>
<dbReference type="OrthoDB" id="7908920at2"/>
<sequence length="65" mass="7930">MNMPLRRRKRSVDLSKKEGPEFDHWLKSNVTDKGYRQWYRADGFAHEKWLDQIESQIHDGKSNRR</sequence>
<dbReference type="Proteomes" id="UP000293398">
    <property type="component" value="Unassembled WGS sequence"/>
</dbReference>
<name>A0A4Q7VB01_9BURK</name>